<keyword evidence="2" id="KW-1185">Reference proteome</keyword>
<sequence length="63" mass="6380">MPGEEESRCVDDSGVDYVGGLEVVEAGAGAGGFGGGDFGGEVVETFHGFDVLATFVRVELGPE</sequence>
<dbReference type="RefSeq" id="XP_008081162.1">
    <property type="nucleotide sequence ID" value="XM_008082971.1"/>
</dbReference>
<dbReference type="KEGG" id="glz:GLAREA_12189"/>
<reference evidence="1 2" key="1">
    <citation type="journal article" date="2013" name="BMC Genomics">
        <title>Genomics-driven discovery of the pneumocandin biosynthetic gene cluster in the fungus Glarea lozoyensis.</title>
        <authorList>
            <person name="Chen L."/>
            <person name="Yue Q."/>
            <person name="Zhang X."/>
            <person name="Xiang M."/>
            <person name="Wang C."/>
            <person name="Li S."/>
            <person name="Che Y."/>
            <person name="Ortiz-Lopez F.J."/>
            <person name="Bills G.F."/>
            <person name="Liu X."/>
            <person name="An Z."/>
        </authorList>
    </citation>
    <scope>NUCLEOTIDE SEQUENCE [LARGE SCALE GENOMIC DNA]</scope>
    <source>
        <strain evidence="2">ATCC 20868 / MF5171</strain>
    </source>
</reference>
<accession>S3D0Q0</accession>
<evidence type="ECO:0000313" key="2">
    <source>
        <dbReference type="Proteomes" id="UP000016922"/>
    </source>
</evidence>
<protein>
    <submittedName>
        <fullName evidence="1">Uncharacterized protein</fullName>
    </submittedName>
</protein>
<dbReference type="EMBL" id="KE145360">
    <property type="protein sequence ID" value="EPE32107.1"/>
    <property type="molecule type" value="Genomic_DNA"/>
</dbReference>
<dbReference type="AlphaFoldDB" id="S3D0Q0"/>
<dbReference type="HOGENOM" id="CLU_2885968_0_0_1"/>
<proteinExistence type="predicted"/>
<dbReference type="GeneID" id="19471230"/>
<name>S3D0Q0_GLAL2</name>
<dbReference type="Proteomes" id="UP000016922">
    <property type="component" value="Unassembled WGS sequence"/>
</dbReference>
<organism evidence="1 2">
    <name type="scientific">Glarea lozoyensis (strain ATCC 20868 / MF5171)</name>
    <dbReference type="NCBI Taxonomy" id="1116229"/>
    <lineage>
        <taxon>Eukaryota</taxon>
        <taxon>Fungi</taxon>
        <taxon>Dikarya</taxon>
        <taxon>Ascomycota</taxon>
        <taxon>Pezizomycotina</taxon>
        <taxon>Leotiomycetes</taxon>
        <taxon>Helotiales</taxon>
        <taxon>Helotiaceae</taxon>
        <taxon>Glarea</taxon>
    </lineage>
</organism>
<gene>
    <name evidence="1" type="ORF">GLAREA_12189</name>
</gene>
<evidence type="ECO:0000313" key="1">
    <source>
        <dbReference type="EMBL" id="EPE32107.1"/>
    </source>
</evidence>